<dbReference type="InterPro" id="IPR035093">
    <property type="entry name" value="RelE/ParE_toxin_dom_sf"/>
</dbReference>
<dbReference type="Gene3D" id="3.30.2310.20">
    <property type="entry name" value="RelE-like"/>
    <property type="match status" value="1"/>
</dbReference>
<evidence type="ECO:0000313" key="1">
    <source>
        <dbReference type="EMBL" id="PIP22868.1"/>
    </source>
</evidence>
<dbReference type="EMBL" id="PCRO01000021">
    <property type="protein sequence ID" value="PIP22868.1"/>
    <property type="molecule type" value="Genomic_DNA"/>
</dbReference>
<gene>
    <name evidence="1" type="ORF">COX37_01645</name>
</gene>
<evidence type="ECO:0000313" key="2">
    <source>
        <dbReference type="Proteomes" id="UP000229976"/>
    </source>
</evidence>
<name>A0A2G9YUF5_9BACT</name>
<comment type="caution">
    <text evidence="1">The sequence shown here is derived from an EMBL/GenBank/DDBJ whole genome shotgun (WGS) entry which is preliminary data.</text>
</comment>
<sequence>MIEIFITEEFRKHYENLPKEVQVKTEKQEKLFRQNPFYPSLRTEKLEPKGKQLWSFRVDKSCRVFFRFISRDSVYFLTIDPHDWIYKLKF</sequence>
<proteinExistence type="predicted"/>
<dbReference type="AlphaFoldDB" id="A0A2G9YUF5"/>
<dbReference type="Proteomes" id="UP000229976">
    <property type="component" value="Unassembled WGS sequence"/>
</dbReference>
<reference evidence="1 2" key="1">
    <citation type="submission" date="2017-09" db="EMBL/GenBank/DDBJ databases">
        <title>Depth-based differentiation of microbial function through sediment-hosted aquifers and enrichment of novel symbionts in the deep terrestrial subsurface.</title>
        <authorList>
            <person name="Probst A.J."/>
            <person name="Ladd B."/>
            <person name="Jarett J.K."/>
            <person name="Geller-Mcgrath D.E."/>
            <person name="Sieber C.M."/>
            <person name="Emerson J.B."/>
            <person name="Anantharaman K."/>
            <person name="Thomas B.C."/>
            <person name="Malmstrom R."/>
            <person name="Stieglmeier M."/>
            <person name="Klingl A."/>
            <person name="Woyke T."/>
            <person name="Ryan C.M."/>
            <person name="Banfield J.F."/>
        </authorList>
    </citation>
    <scope>NUCLEOTIDE SEQUENCE [LARGE SCALE GENOMIC DNA]</scope>
    <source>
        <strain evidence="1">CG23_combo_of_CG06-09_8_20_14_all_39_17</strain>
    </source>
</reference>
<evidence type="ECO:0008006" key="3">
    <source>
        <dbReference type="Google" id="ProtNLM"/>
    </source>
</evidence>
<organism evidence="1 2">
    <name type="scientific">Candidatus Nealsonbacteria bacterium CG23_combo_of_CG06-09_8_20_14_all_39_17</name>
    <dbReference type="NCBI Taxonomy" id="1974722"/>
    <lineage>
        <taxon>Bacteria</taxon>
        <taxon>Candidatus Nealsoniibacteriota</taxon>
    </lineage>
</organism>
<protein>
    <recommendedName>
        <fullName evidence="3">Cytotoxin</fullName>
    </recommendedName>
</protein>
<dbReference type="SUPFAM" id="SSF143011">
    <property type="entry name" value="RelE-like"/>
    <property type="match status" value="1"/>
</dbReference>
<accession>A0A2G9YUF5</accession>